<feature type="chain" id="PRO_5040402250" evidence="1">
    <location>
        <begin position="20"/>
        <end position="235"/>
    </location>
</feature>
<dbReference type="AlphaFoldDB" id="A0A9N8DCV6"/>
<dbReference type="OrthoDB" id="44190at2759"/>
<gene>
    <name evidence="2" type="ORF">SEMRO_81_G043590.1</name>
</gene>
<reference evidence="2" key="1">
    <citation type="submission" date="2020-06" db="EMBL/GenBank/DDBJ databases">
        <authorList>
            <consortium name="Plant Systems Biology data submission"/>
        </authorList>
    </citation>
    <scope>NUCLEOTIDE SEQUENCE</scope>
    <source>
        <strain evidence="2">D6</strain>
    </source>
</reference>
<evidence type="ECO:0000313" key="2">
    <source>
        <dbReference type="EMBL" id="CAB9500334.1"/>
    </source>
</evidence>
<dbReference type="EMBL" id="CAICTM010000080">
    <property type="protein sequence ID" value="CAB9500334.1"/>
    <property type="molecule type" value="Genomic_DNA"/>
</dbReference>
<sequence length="235" mass="26955">MMLPLSCLLLLCSWSVCCCEGYVSPAIRERWAAGYTKEEAIQTIEECAEEGDALNTQDDLFCAVKYLDRFGSSLHYKDDKVKQELMAQCQGSWELRLALNSDRDQEFYPHPEFRSFAMAFITVEDDYFGKGIAPNPTFCFVSIAGPSTQNYKTRQVFMEYEDYYINGRTVPGWDLSYYLRGYQRNWVSTERKRPPLAFTVIMATENAMVVRGSKTGGIAIFRRIQDDMRPAAYGV</sequence>
<proteinExistence type="predicted"/>
<comment type="caution">
    <text evidence="2">The sequence shown here is derived from an EMBL/GenBank/DDBJ whole genome shotgun (WGS) entry which is preliminary data.</text>
</comment>
<evidence type="ECO:0000313" key="3">
    <source>
        <dbReference type="Proteomes" id="UP001153069"/>
    </source>
</evidence>
<name>A0A9N8DCV6_9STRA</name>
<keyword evidence="1" id="KW-0732">Signal</keyword>
<organism evidence="2 3">
    <name type="scientific">Seminavis robusta</name>
    <dbReference type="NCBI Taxonomy" id="568900"/>
    <lineage>
        <taxon>Eukaryota</taxon>
        <taxon>Sar</taxon>
        <taxon>Stramenopiles</taxon>
        <taxon>Ochrophyta</taxon>
        <taxon>Bacillariophyta</taxon>
        <taxon>Bacillariophyceae</taxon>
        <taxon>Bacillariophycidae</taxon>
        <taxon>Naviculales</taxon>
        <taxon>Naviculaceae</taxon>
        <taxon>Seminavis</taxon>
    </lineage>
</organism>
<evidence type="ECO:0000256" key="1">
    <source>
        <dbReference type="SAM" id="SignalP"/>
    </source>
</evidence>
<protein>
    <submittedName>
        <fullName evidence="2">Uncharacterized protein</fullName>
    </submittedName>
</protein>
<accession>A0A9N8DCV6</accession>
<keyword evidence="3" id="KW-1185">Reference proteome</keyword>
<dbReference type="Proteomes" id="UP001153069">
    <property type="component" value="Unassembled WGS sequence"/>
</dbReference>
<feature type="signal peptide" evidence="1">
    <location>
        <begin position="1"/>
        <end position="19"/>
    </location>
</feature>